<feature type="coiled-coil region" evidence="1">
    <location>
        <begin position="182"/>
        <end position="234"/>
    </location>
</feature>
<evidence type="ECO:0000256" key="1">
    <source>
        <dbReference type="SAM" id="Coils"/>
    </source>
</evidence>
<accession>A0A182U7H8</accession>
<evidence type="ECO:0000259" key="2">
    <source>
        <dbReference type="Pfam" id="PF20155"/>
    </source>
</evidence>
<organism evidence="3 4">
    <name type="scientific">Anopheles melas</name>
    <dbReference type="NCBI Taxonomy" id="34690"/>
    <lineage>
        <taxon>Eukaryota</taxon>
        <taxon>Metazoa</taxon>
        <taxon>Ecdysozoa</taxon>
        <taxon>Arthropoda</taxon>
        <taxon>Hexapoda</taxon>
        <taxon>Insecta</taxon>
        <taxon>Pterygota</taxon>
        <taxon>Neoptera</taxon>
        <taxon>Endopterygota</taxon>
        <taxon>Diptera</taxon>
        <taxon>Nematocera</taxon>
        <taxon>Culicoidea</taxon>
        <taxon>Culicidae</taxon>
        <taxon>Anophelinae</taxon>
        <taxon>Anopheles</taxon>
    </lineage>
</organism>
<dbReference type="InterPro" id="IPR013491">
    <property type="entry name" value="Tape_meas_N"/>
</dbReference>
<dbReference type="Proteomes" id="UP000075902">
    <property type="component" value="Unassembled WGS sequence"/>
</dbReference>
<dbReference type="Pfam" id="PF20155">
    <property type="entry name" value="TMP_3"/>
    <property type="match status" value="1"/>
</dbReference>
<protein>
    <recommendedName>
        <fullName evidence="2">Tape measure protein N-terminal domain-containing protein</fullName>
    </recommendedName>
</protein>
<feature type="domain" description="Tape measure protein N-terminal" evidence="2">
    <location>
        <begin position="267"/>
        <end position="365"/>
    </location>
</feature>
<dbReference type="EnsemblMetazoa" id="AMEC015313-RA">
    <property type="protein sequence ID" value="AMEC015313-PA"/>
    <property type="gene ID" value="AMEC015313"/>
</dbReference>
<sequence>MTTEIEFRLKADLDSAVKEVAGFRKEYAELVLAIEKPLRQVKSFRELESGVEAMGKATAEAKARVRELGAELIRTEYPSEQLQNAYRVATAELRKLQYQEAVQTDRLRAMRTELKAAGVDTTNLALEQRRLSQELSAGLSAGRMDAARTGIRALAAEQKRLQVVQRQNSIEAARANLGVTQARSAEQAIAQLRRQYELLRASGTLSTRELAIAQEQLRRKIAQSKQELSDLRGAGGASNGLPRLPRAGLALGAVGAIAGAAVIAAEYAKAVDPIKKMDAQLRLATDSQEQFAMAQRETFRLAQDNKAPLEDVVTLYARLAPALKEAGRGQGDAVKIIDAVTKSLRISGASAEETASTIQQFSQAL</sequence>
<dbReference type="AlphaFoldDB" id="A0A182U7H8"/>
<evidence type="ECO:0000313" key="3">
    <source>
        <dbReference type="EnsemblMetazoa" id="AMEC015313-PA"/>
    </source>
</evidence>
<reference evidence="4" key="1">
    <citation type="submission" date="2014-01" db="EMBL/GenBank/DDBJ databases">
        <title>The Genome Sequence of Anopheles melas CM1001059_A (V2).</title>
        <authorList>
            <consortium name="The Broad Institute Genomics Platform"/>
            <person name="Neafsey D.E."/>
            <person name="Besansky N."/>
            <person name="Howell P."/>
            <person name="Walton C."/>
            <person name="Young S.K."/>
            <person name="Zeng Q."/>
            <person name="Gargeya S."/>
            <person name="Fitzgerald M."/>
            <person name="Haas B."/>
            <person name="Abouelleil A."/>
            <person name="Allen A.W."/>
            <person name="Alvarado L."/>
            <person name="Arachchi H.M."/>
            <person name="Berlin A.M."/>
            <person name="Chapman S.B."/>
            <person name="Gainer-Dewar J."/>
            <person name="Goldberg J."/>
            <person name="Griggs A."/>
            <person name="Gujja S."/>
            <person name="Hansen M."/>
            <person name="Howarth C."/>
            <person name="Imamovic A."/>
            <person name="Ireland A."/>
            <person name="Larimer J."/>
            <person name="McCowan C."/>
            <person name="Murphy C."/>
            <person name="Pearson M."/>
            <person name="Poon T.W."/>
            <person name="Priest M."/>
            <person name="Roberts A."/>
            <person name="Saif S."/>
            <person name="Shea T."/>
            <person name="Sisk P."/>
            <person name="Sykes S."/>
            <person name="Wortman J."/>
            <person name="Nusbaum C."/>
            <person name="Birren B."/>
        </authorList>
    </citation>
    <scope>NUCLEOTIDE SEQUENCE [LARGE SCALE GENOMIC DNA]</scope>
    <source>
        <strain evidence="4">CM1001059</strain>
    </source>
</reference>
<keyword evidence="4" id="KW-1185">Reference proteome</keyword>
<name>A0A182U7H8_9DIPT</name>
<proteinExistence type="predicted"/>
<keyword evidence="1" id="KW-0175">Coiled coil</keyword>
<evidence type="ECO:0000313" key="4">
    <source>
        <dbReference type="Proteomes" id="UP000075902"/>
    </source>
</evidence>
<dbReference type="VEuPathDB" id="VectorBase:AMEC015313"/>
<reference evidence="3" key="2">
    <citation type="submission" date="2020-05" db="UniProtKB">
        <authorList>
            <consortium name="EnsemblMetazoa"/>
        </authorList>
    </citation>
    <scope>IDENTIFICATION</scope>
    <source>
        <strain evidence="3">CM1001059</strain>
    </source>
</reference>